<dbReference type="EMBL" id="BPVZ01000031">
    <property type="protein sequence ID" value="GKV10191.1"/>
    <property type="molecule type" value="Genomic_DNA"/>
</dbReference>
<proteinExistence type="predicted"/>
<gene>
    <name evidence="1" type="ORF">SLEP1_g21596</name>
</gene>
<organism evidence="1 2">
    <name type="scientific">Rubroshorea leprosula</name>
    <dbReference type="NCBI Taxonomy" id="152421"/>
    <lineage>
        <taxon>Eukaryota</taxon>
        <taxon>Viridiplantae</taxon>
        <taxon>Streptophyta</taxon>
        <taxon>Embryophyta</taxon>
        <taxon>Tracheophyta</taxon>
        <taxon>Spermatophyta</taxon>
        <taxon>Magnoliopsida</taxon>
        <taxon>eudicotyledons</taxon>
        <taxon>Gunneridae</taxon>
        <taxon>Pentapetalae</taxon>
        <taxon>rosids</taxon>
        <taxon>malvids</taxon>
        <taxon>Malvales</taxon>
        <taxon>Dipterocarpaceae</taxon>
        <taxon>Rubroshorea</taxon>
    </lineage>
</organism>
<comment type="caution">
    <text evidence="1">The sequence shown here is derived from an EMBL/GenBank/DDBJ whole genome shotgun (WGS) entry which is preliminary data.</text>
</comment>
<evidence type="ECO:0000313" key="1">
    <source>
        <dbReference type="EMBL" id="GKV10191.1"/>
    </source>
</evidence>
<accession>A0AAV5JBU0</accession>
<dbReference type="AlphaFoldDB" id="A0AAV5JBU0"/>
<name>A0AAV5JBU0_9ROSI</name>
<sequence>MMQERTTLCYQVLRVKYFPDGDFLGASAGANASMVWQGVVAGLGILKLGSTWRIGTGQDVRLWRDN</sequence>
<keyword evidence="2" id="KW-1185">Reference proteome</keyword>
<dbReference type="Proteomes" id="UP001054252">
    <property type="component" value="Unassembled WGS sequence"/>
</dbReference>
<protein>
    <submittedName>
        <fullName evidence="1">Uncharacterized protein</fullName>
    </submittedName>
</protein>
<reference evidence="1 2" key="1">
    <citation type="journal article" date="2021" name="Commun. Biol.">
        <title>The genome of Shorea leprosula (Dipterocarpaceae) highlights the ecological relevance of drought in aseasonal tropical rainforests.</title>
        <authorList>
            <person name="Ng K.K.S."/>
            <person name="Kobayashi M.J."/>
            <person name="Fawcett J.A."/>
            <person name="Hatakeyama M."/>
            <person name="Paape T."/>
            <person name="Ng C.H."/>
            <person name="Ang C.C."/>
            <person name="Tnah L.H."/>
            <person name="Lee C.T."/>
            <person name="Nishiyama T."/>
            <person name="Sese J."/>
            <person name="O'Brien M.J."/>
            <person name="Copetti D."/>
            <person name="Mohd Noor M.I."/>
            <person name="Ong R.C."/>
            <person name="Putra M."/>
            <person name="Sireger I.Z."/>
            <person name="Indrioko S."/>
            <person name="Kosugi Y."/>
            <person name="Izuno A."/>
            <person name="Isagi Y."/>
            <person name="Lee S.L."/>
            <person name="Shimizu K.K."/>
        </authorList>
    </citation>
    <scope>NUCLEOTIDE SEQUENCE [LARGE SCALE GENOMIC DNA]</scope>
    <source>
        <strain evidence="1">214</strain>
    </source>
</reference>
<evidence type="ECO:0000313" key="2">
    <source>
        <dbReference type="Proteomes" id="UP001054252"/>
    </source>
</evidence>